<feature type="region of interest" description="Disordered" evidence="1">
    <location>
        <begin position="1"/>
        <end position="102"/>
    </location>
</feature>
<evidence type="ECO:0000313" key="2">
    <source>
        <dbReference type="EMBL" id="NJQ15893.1"/>
    </source>
</evidence>
<dbReference type="EMBL" id="JAAVJC010000102">
    <property type="protein sequence ID" value="NJQ15893.1"/>
    <property type="molecule type" value="Genomic_DNA"/>
</dbReference>
<sequence length="399" mass="40730">WRTCCRRSGRAAGCSRSAPPRSPLSPRCSCAATEADTAADTGVPAADAPPAEPPADHAVDQPADQPAATLPGAPAPVPPPSLRPLPASERLSATSAGADAAGEGLTLVSETPATRLTEARAALADGPAEQNTPRLAVEGVGWATVLYAETREDRTGAVDAAAGAGSLRMDLGSATVEHGAVDARCTARADGTTDGTATLVDARLLPGWLPALRLSNAPEPNTEIELPSGLGRVVLNEQVHAADGSLTVTALRVELTGENPSRLVVGTVRCLPGAHAGTGADAPREEAAGHEEADGTARTTATVHARAVEAGRGADVPGVVLELTDAQDRVTGACVTTREGCTIEDVAPSSSMLCVVDAPSGYRLPQERDERCAGPFRVMAGDDLRLHEAFALERTATRS</sequence>
<proteinExistence type="predicted"/>
<evidence type="ECO:0008006" key="4">
    <source>
        <dbReference type="Google" id="ProtNLM"/>
    </source>
</evidence>
<dbReference type="NCBIfam" id="NF040603">
    <property type="entry name" value="choice_anch_P"/>
    <property type="match status" value="1"/>
</dbReference>
<comment type="caution">
    <text evidence="2">The sequence shown here is derived from an EMBL/GenBank/DDBJ whole genome shotgun (WGS) entry which is preliminary data.</text>
</comment>
<evidence type="ECO:0000256" key="1">
    <source>
        <dbReference type="SAM" id="MobiDB-lite"/>
    </source>
</evidence>
<feature type="compositionally biased region" description="Pro residues" evidence="1">
    <location>
        <begin position="73"/>
        <end position="83"/>
    </location>
</feature>
<organism evidence="2 3">
    <name type="scientific">Streptomyces bohaiensis</name>
    <dbReference type="NCBI Taxonomy" id="1431344"/>
    <lineage>
        <taxon>Bacteria</taxon>
        <taxon>Bacillati</taxon>
        <taxon>Actinomycetota</taxon>
        <taxon>Actinomycetes</taxon>
        <taxon>Kitasatosporales</taxon>
        <taxon>Streptomycetaceae</taxon>
        <taxon>Streptomyces</taxon>
    </lineage>
</organism>
<evidence type="ECO:0000313" key="3">
    <source>
        <dbReference type="Proteomes" id="UP000727056"/>
    </source>
</evidence>
<name>A0ABX1C9S3_9ACTN</name>
<feature type="compositionally biased region" description="Low complexity" evidence="1">
    <location>
        <begin position="10"/>
        <end position="49"/>
    </location>
</feature>
<keyword evidence="3" id="KW-1185">Reference proteome</keyword>
<protein>
    <recommendedName>
        <fullName evidence="4">Carboxypeptidase regulatory-like domain-containing protein</fullName>
    </recommendedName>
</protein>
<accession>A0ABX1C9S3</accession>
<feature type="non-terminal residue" evidence="2">
    <location>
        <position position="1"/>
    </location>
</feature>
<gene>
    <name evidence="2" type="ORF">HCN52_13260</name>
</gene>
<dbReference type="Proteomes" id="UP000727056">
    <property type="component" value="Unassembled WGS sequence"/>
</dbReference>
<dbReference type="RefSeq" id="WP_376767127.1">
    <property type="nucleotide sequence ID" value="NZ_JAAVJC010000102.1"/>
</dbReference>
<feature type="region of interest" description="Disordered" evidence="1">
    <location>
        <begin position="276"/>
        <end position="298"/>
    </location>
</feature>
<feature type="compositionally biased region" description="Basic and acidic residues" evidence="1">
    <location>
        <begin position="282"/>
        <end position="295"/>
    </location>
</feature>
<reference evidence="2 3" key="1">
    <citation type="submission" date="2020-03" db="EMBL/GenBank/DDBJ databases">
        <title>Draft genome of Streptomyces sp. ventii, isolated from the Axial Seamount in the Pacific Ocean, and resequencing of the two type strains Streptomyces lonarensis strain NCL 716 and Streptomyces bohaiensis strain 11A07.</title>
        <authorList>
            <person name="Loughran R.M."/>
            <person name="Pfannmuller K.M."/>
            <person name="Wasson B.J."/>
            <person name="Deadmond M.C."/>
            <person name="Paddock B.E."/>
            <person name="Koyack M.J."/>
            <person name="Gallegos D.A."/>
            <person name="Mitchell E.A."/>
            <person name="Ushijima B."/>
            <person name="Saw J.H."/>
            <person name="Mcphail K.L."/>
            <person name="Videau P."/>
        </authorList>
    </citation>
    <scope>NUCLEOTIDE SEQUENCE [LARGE SCALE GENOMIC DNA]</scope>
    <source>
        <strain evidence="2 3">11A07</strain>
    </source>
</reference>